<feature type="region of interest" description="Disordered" evidence="1">
    <location>
        <begin position="570"/>
        <end position="594"/>
    </location>
</feature>
<comment type="caution">
    <text evidence="3">The sequence shown here is derived from an EMBL/GenBank/DDBJ whole genome shotgun (WGS) entry which is preliminary data.</text>
</comment>
<dbReference type="Proteomes" id="UP000284557">
    <property type="component" value="Unassembled WGS sequence"/>
</dbReference>
<name>A0ABD7HFH2_9MYCO</name>
<evidence type="ECO:0000313" key="4">
    <source>
        <dbReference type="Proteomes" id="UP000284557"/>
    </source>
</evidence>
<evidence type="ECO:0000256" key="1">
    <source>
        <dbReference type="SAM" id="MobiDB-lite"/>
    </source>
</evidence>
<dbReference type="AlphaFoldDB" id="A0ABD7HFH2"/>
<dbReference type="InterPro" id="IPR007560">
    <property type="entry name" value="Restrct_endonuc_IV_Mrr"/>
</dbReference>
<feature type="domain" description="Restriction endonuclease type IV Mrr" evidence="2">
    <location>
        <begin position="9"/>
        <end position="80"/>
    </location>
</feature>
<sequence>MARIEWTRYSGDDVEAVVGMLLCSAHPNAVRVRPSQGDGGIDVFIPGPRGFGADRAVYQVKRYSENLTSSQKRKIKGSFKRVVETAQKEGWRITKWHLVMPLDLTKQNLGWLDELTSDAEFPCETHGLLLCDTLASQYPNVVDYYLRDGKERMQAALSDLTAVLSGRKERRDGEALVPEDVVPDLVAIYKVLNACDPFYKYSYSVSDDPPAPNASPAKPGLVAVSAMKRDSVWITIEIFARSQVSLEESPISLQFRLMIPDDNEELRQQVQRFIDYGAPLSMPEGTVQGTLELPAGLGGDLANASLQVTSVIDRMDADETELKIAMLASDSEAILAKTELTRTDYSFGQNGGFRTVWADKADLFTIEMDADTNGHINFHLNVHNFDLHGLTPSKIVNSLQFLAAMHAPNRLAFGSPYGPEDFNIAGTAPGEADTHAQRWAVVVQALARIQDHIATRLAIPSDMTTKQAYEITDAAKLLSGEPITGELTGPFTINHDQRASQLQPEAGRIYEFAAIKEVTITLGTQEIPICKESLFVYGRYLEIGDEQSKIEPVSKGASILYTGDVEPGQVLARPFNASPPTEDAHPQVNPGSKR</sequence>
<dbReference type="EMBL" id="QXBN01000072">
    <property type="protein sequence ID" value="RIT26279.1"/>
    <property type="molecule type" value="Genomic_DNA"/>
</dbReference>
<organism evidence="3 4">
    <name type="scientific">Mycobacteroides abscessus</name>
    <dbReference type="NCBI Taxonomy" id="36809"/>
    <lineage>
        <taxon>Bacteria</taxon>
        <taxon>Bacillati</taxon>
        <taxon>Actinomycetota</taxon>
        <taxon>Actinomycetes</taxon>
        <taxon>Mycobacteriales</taxon>
        <taxon>Mycobacteriaceae</taxon>
        <taxon>Mycobacteroides</taxon>
    </lineage>
</organism>
<dbReference type="Pfam" id="PF04471">
    <property type="entry name" value="Mrr_cat"/>
    <property type="match status" value="1"/>
</dbReference>
<evidence type="ECO:0000313" key="3">
    <source>
        <dbReference type="EMBL" id="RIT26279.1"/>
    </source>
</evidence>
<accession>A0ABD7HFH2</accession>
<protein>
    <recommendedName>
        <fullName evidence="2">Restriction endonuclease type IV Mrr domain-containing protein</fullName>
    </recommendedName>
</protein>
<reference evidence="3 4" key="1">
    <citation type="submission" date="2018-08" db="EMBL/GenBank/DDBJ databases">
        <title>Linezolid Resistance in Mycobacterium abscessus: MIC Distribution and Comprehensive Investigation of Resistance Mechanisms.</title>
        <authorList>
            <person name="Ye M."/>
            <person name="Xu L."/>
            <person name="Zou Y."/>
            <person name="Li B."/>
            <person name="Guo Q."/>
            <person name="Zhang Y."/>
            <person name="Zhan M."/>
            <person name="Xu B."/>
            <person name="Yu F."/>
            <person name="Zhang Z."/>
            <person name="Chu H."/>
        </authorList>
    </citation>
    <scope>NUCLEOTIDE SEQUENCE [LARGE SCALE GENOMIC DNA]</scope>
    <source>
        <strain evidence="3 4">G143</strain>
    </source>
</reference>
<dbReference type="RefSeq" id="WP_100477148.1">
    <property type="nucleotide sequence ID" value="NZ_JAMLBT010000006.1"/>
</dbReference>
<proteinExistence type="predicted"/>
<evidence type="ECO:0000259" key="2">
    <source>
        <dbReference type="Pfam" id="PF04471"/>
    </source>
</evidence>
<gene>
    <name evidence="3" type="ORF">D2E76_28310</name>
</gene>